<protein>
    <recommendedName>
        <fullName evidence="3">Endonuclease/exonuclease/phosphatase domain-containing protein</fullName>
    </recommendedName>
</protein>
<gene>
    <name evidence="1" type="ORF">HNAJ_LOCUS6036</name>
</gene>
<proteinExistence type="predicted"/>
<dbReference type="Proteomes" id="UP000278807">
    <property type="component" value="Unassembled WGS sequence"/>
</dbReference>
<keyword evidence="2" id="KW-1185">Reference proteome</keyword>
<dbReference type="AlphaFoldDB" id="A0A3P7S3I6"/>
<dbReference type="EMBL" id="UZAE01005914">
    <property type="protein sequence ID" value="VDO01896.1"/>
    <property type="molecule type" value="Genomic_DNA"/>
</dbReference>
<organism evidence="1 2">
    <name type="scientific">Rodentolepis nana</name>
    <name type="common">Dwarf tapeworm</name>
    <name type="synonym">Hymenolepis nana</name>
    <dbReference type="NCBI Taxonomy" id="102285"/>
    <lineage>
        <taxon>Eukaryota</taxon>
        <taxon>Metazoa</taxon>
        <taxon>Spiralia</taxon>
        <taxon>Lophotrochozoa</taxon>
        <taxon>Platyhelminthes</taxon>
        <taxon>Cestoda</taxon>
        <taxon>Eucestoda</taxon>
        <taxon>Cyclophyllidea</taxon>
        <taxon>Hymenolepididae</taxon>
        <taxon>Rodentolepis</taxon>
    </lineage>
</organism>
<reference evidence="1 2" key="1">
    <citation type="submission" date="2018-11" db="EMBL/GenBank/DDBJ databases">
        <authorList>
            <consortium name="Pathogen Informatics"/>
        </authorList>
    </citation>
    <scope>NUCLEOTIDE SEQUENCE [LARGE SCALE GENOMIC DNA]</scope>
</reference>
<sequence>MYLLPKYRQDASGILTGVKEGLTSHYDLIKSMGPTQDIWGYKDTNIARKETEDMLNNNPLEHIYSNKDPATYVHYNETRTTPFLLLTSNSISEHKRRKIIEDPGSGHKPVIARNEFHTSPLNSSQQPDKLCNDITNIMMRWVKKTISRGKTENYRVFWSRHLGELKRNLDALRSTAVSTLITETHNPVDDNQVS</sequence>
<evidence type="ECO:0000313" key="2">
    <source>
        <dbReference type="Proteomes" id="UP000278807"/>
    </source>
</evidence>
<name>A0A3P7S3I6_RODNA</name>
<evidence type="ECO:0000313" key="1">
    <source>
        <dbReference type="EMBL" id="VDO01896.1"/>
    </source>
</evidence>
<accession>A0A3P7S3I6</accession>
<evidence type="ECO:0008006" key="3">
    <source>
        <dbReference type="Google" id="ProtNLM"/>
    </source>
</evidence>